<evidence type="ECO:0000256" key="1">
    <source>
        <dbReference type="ARBA" id="ARBA00000085"/>
    </source>
</evidence>
<dbReference type="PROSITE" id="PS50113">
    <property type="entry name" value="PAC"/>
    <property type="match status" value="1"/>
</dbReference>
<dbReference type="EC" id="2.7.13.3" evidence="2"/>
<dbReference type="SMART" id="SM00065">
    <property type="entry name" value="GAF"/>
    <property type="match status" value="1"/>
</dbReference>
<dbReference type="EMBL" id="JANPWE010000001">
    <property type="protein sequence ID" value="MCR6544711.1"/>
    <property type="molecule type" value="Genomic_DNA"/>
</dbReference>
<feature type="domain" description="PAC" evidence="3">
    <location>
        <begin position="257"/>
        <end position="308"/>
    </location>
</feature>
<evidence type="ECO:0000313" key="4">
    <source>
        <dbReference type="EMBL" id="MCR6544711.1"/>
    </source>
</evidence>
<dbReference type="InterPro" id="IPR003018">
    <property type="entry name" value="GAF"/>
</dbReference>
<feature type="non-terminal residue" evidence="4">
    <location>
        <position position="357"/>
    </location>
</feature>
<comment type="catalytic activity">
    <reaction evidence="1">
        <text>ATP + protein L-histidine = ADP + protein N-phospho-L-histidine.</text>
        <dbReference type="EC" id="2.7.13.3"/>
    </reaction>
</comment>
<accession>A0ABT1Y2J9</accession>
<protein>
    <recommendedName>
        <fullName evidence="2">histidine kinase</fullName>
        <ecNumber evidence="2">2.7.13.3</ecNumber>
    </recommendedName>
</protein>
<proteinExistence type="predicted"/>
<dbReference type="InterPro" id="IPR036097">
    <property type="entry name" value="HisK_dim/P_sf"/>
</dbReference>
<dbReference type="SUPFAM" id="SSF55781">
    <property type="entry name" value="GAF domain-like"/>
    <property type="match status" value="1"/>
</dbReference>
<dbReference type="Proteomes" id="UP001524944">
    <property type="component" value="Unassembled WGS sequence"/>
</dbReference>
<sequence>MKLISERSHPAEIKDVIEELTRQNKRLTIINHIAQSINVEMSYDEIIHQVAVPLKKVLPYDLLSFCLIENNQLIIKSGIPKEQKILGEGWVLHAENSAPWKAIHDKHCFLRQDIPNDPHQYQEDEDLLSLPIRCAIMAPLLVNNEVIGALNFGSKNTYAYREHDFLFVQQLADQLAVCLKNTQLFNQISRIKADWEQTFQAVPDQLFLMDQNYTVLRHNQLPEISTSPERPKCYQICNRCHGHLQLCPGGEAFIQGESATKELISADQQKIYLISAYPVRTSQEKVSNVVLYIQDITEKRLLEYKLFGSAKMASIGEMAAGVAHELNSTLTAIIGNSDLLLRNPLSEYKSTKLLTDI</sequence>
<gene>
    <name evidence="4" type="ORF">NVS47_04135</name>
</gene>
<dbReference type="RefSeq" id="WP_257912164.1">
    <property type="nucleotide sequence ID" value="NZ_JANPWE010000001.1"/>
</dbReference>
<dbReference type="CDD" id="cd00082">
    <property type="entry name" value="HisKA"/>
    <property type="match status" value="1"/>
</dbReference>
<dbReference type="InterPro" id="IPR003661">
    <property type="entry name" value="HisK_dim/P_dom"/>
</dbReference>
<comment type="caution">
    <text evidence="4">The sequence shown here is derived from an EMBL/GenBank/DDBJ whole genome shotgun (WGS) entry which is preliminary data.</text>
</comment>
<dbReference type="Gene3D" id="3.30.450.40">
    <property type="match status" value="1"/>
</dbReference>
<organism evidence="4 5">
    <name type="scientific">Dehalobacterium formicoaceticum</name>
    <dbReference type="NCBI Taxonomy" id="51515"/>
    <lineage>
        <taxon>Bacteria</taxon>
        <taxon>Bacillati</taxon>
        <taxon>Bacillota</taxon>
        <taxon>Clostridia</taxon>
        <taxon>Eubacteriales</taxon>
        <taxon>Peptococcaceae</taxon>
        <taxon>Dehalobacterium</taxon>
    </lineage>
</organism>
<dbReference type="Gene3D" id="3.30.450.20">
    <property type="entry name" value="PAS domain"/>
    <property type="match status" value="1"/>
</dbReference>
<evidence type="ECO:0000256" key="2">
    <source>
        <dbReference type="ARBA" id="ARBA00012438"/>
    </source>
</evidence>
<dbReference type="Pfam" id="PF13185">
    <property type="entry name" value="GAF_2"/>
    <property type="match status" value="1"/>
</dbReference>
<dbReference type="SUPFAM" id="SSF47384">
    <property type="entry name" value="Homodimeric domain of signal transducing histidine kinase"/>
    <property type="match status" value="1"/>
</dbReference>
<dbReference type="Gene3D" id="1.10.287.130">
    <property type="match status" value="1"/>
</dbReference>
<evidence type="ECO:0000259" key="3">
    <source>
        <dbReference type="PROSITE" id="PS50113"/>
    </source>
</evidence>
<dbReference type="InterPro" id="IPR029016">
    <property type="entry name" value="GAF-like_dom_sf"/>
</dbReference>
<reference evidence="4 5" key="1">
    <citation type="submission" date="2022-08" db="EMBL/GenBank/DDBJ databases">
        <title>Proteogenomics of the novel Dehalobacterium formicoaceticum strain EZ94 highlights a key role of methyltransferases during anaerobic dichloromethane degradation.</title>
        <authorList>
            <person name="Wasmund K."/>
        </authorList>
    </citation>
    <scope>NUCLEOTIDE SEQUENCE [LARGE SCALE GENOMIC DNA]</scope>
    <source>
        <strain evidence="4 5">EZ94</strain>
    </source>
</reference>
<evidence type="ECO:0000313" key="5">
    <source>
        <dbReference type="Proteomes" id="UP001524944"/>
    </source>
</evidence>
<name>A0ABT1Y2J9_9FIRM</name>
<dbReference type="InterPro" id="IPR000700">
    <property type="entry name" value="PAS-assoc_C"/>
</dbReference>
<keyword evidence="5" id="KW-1185">Reference proteome</keyword>